<reference evidence="1" key="2">
    <citation type="submission" date="2013-11" db="EMBL/GenBank/DDBJ databases">
        <title>The Genome Sequence of Phytophthora parasitica CJ02B3.</title>
        <authorList>
            <consortium name="The Broad Institute Genomics Platform"/>
            <person name="Russ C."/>
            <person name="Tyler B."/>
            <person name="Panabieres F."/>
            <person name="Shan W."/>
            <person name="Tripathy S."/>
            <person name="Grunwald N."/>
            <person name="Machado M."/>
            <person name="Johnson C.S."/>
            <person name="Arredondo F."/>
            <person name="Hong C."/>
            <person name="Coffey M."/>
            <person name="Young S.K."/>
            <person name="Zeng Q."/>
            <person name="Gargeya S."/>
            <person name="Fitzgerald M."/>
            <person name="Abouelleil A."/>
            <person name="Alvarado L."/>
            <person name="Chapman S.B."/>
            <person name="Gainer-Dewar J."/>
            <person name="Goldberg J."/>
            <person name="Griggs A."/>
            <person name="Gujja S."/>
            <person name="Hansen M."/>
            <person name="Howarth C."/>
            <person name="Imamovic A."/>
            <person name="Ireland A."/>
            <person name="Larimer J."/>
            <person name="McCowan C."/>
            <person name="Murphy C."/>
            <person name="Pearson M."/>
            <person name="Poon T.W."/>
            <person name="Priest M."/>
            <person name="Roberts A."/>
            <person name="Saif S."/>
            <person name="Shea T."/>
            <person name="Sykes S."/>
            <person name="Wortman J."/>
            <person name="Nusbaum C."/>
            <person name="Birren B."/>
        </authorList>
    </citation>
    <scope>NUCLEOTIDE SEQUENCE [LARGE SCALE GENOMIC DNA]</scope>
    <source>
        <strain evidence="1">CJ02B3</strain>
    </source>
</reference>
<accession>W2I168</accession>
<reference evidence="3" key="1">
    <citation type="submission" date="2013-11" db="EMBL/GenBank/DDBJ databases">
        <title>The Genome Sequence of Phytophthora parasitica CHvinca01.</title>
        <authorList>
            <consortium name="The Broad Institute Genomics Platform"/>
            <person name="Russ C."/>
            <person name="Tyler B."/>
            <person name="Panabieres F."/>
            <person name="Shan W."/>
            <person name="Tripathy S."/>
            <person name="Grunwald N."/>
            <person name="Machado M."/>
            <person name="Johnson C.S."/>
            <person name="Arredondo F."/>
            <person name="Hong C."/>
            <person name="Coffey M."/>
            <person name="Young S.K."/>
            <person name="Zeng Q."/>
            <person name="Gargeya S."/>
            <person name="Fitzgerald M."/>
            <person name="Abouelleil A."/>
            <person name="Alvarado L."/>
            <person name="Chapman S.B."/>
            <person name="Gainer-Dewar J."/>
            <person name="Goldberg J."/>
            <person name="Griggs A."/>
            <person name="Gujja S."/>
            <person name="Hansen M."/>
            <person name="Howarth C."/>
            <person name="Imamovic A."/>
            <person name="Ireland A."/>
            <person name="Larimer J."/>
            <person name="McCowan C."/>
            <person name="Murphy C."/>
            <person name="Pearson M."/>
            <person name="Poon T.W."/>
            <person name="Priest M."/>
            <person name="Roberts A."/>
            <person name="Saif S."/>
            <person name="Shea T."/>
            <person name="Sykes S."/>
            <person name="Wortman J."/>
            <person name="Nusbaum C."/>
            <person name="Birren B."/>
        </authorList>
    </citation>
    <scope>NUCLEOTIDE SEQUENCE [LARGE SCALE GENOMIC DNA]</scope>
    <source>
        <strain evidence="3">CHvinca01</strain>
    </source>
</reference>
<name>W2I168_PHYNI</name>
<dbReference type="OrthoDB" id="92831at2759"/>
<dbReference type="Proteomes" id="UP000054423">
    <property type="component" value="Unassembled WGS sequence"/>
</dbReference>
<sequence length="134" mass="15491">MPHLMFPDHNIPRYHRSYIPGHNKFCDRRSTCTSLWLLPPECEPWMKSKTNHPAGTAYIVGHVCRRLVRGKQASLFKICWFDSQIQHVLDHVSSGCVQRGVENYDAVMRLKNKADWQALVTDDIDNNLKVEDAS</sequence>
<dbReference type="EMBL" id="KI682550">
    <property type="protein sequence ID" value="ETL81133.1"/>
    <property type="molecule type" value="Genomic_DNA"/>
</dbReference>
<organism evidence="2">
    <name type="scientific">Phytophthora nicotianae</name>
    <name type="common">Potato buckeye rot agent</name>
    <name type="synonym">Phytophthora parasitica</name>
    <dbReference type="NCBI Taxonomy" id="4792"/>
    <lineage>
        <taxon>Eukaryota</taxon>
        <taxon>Sar</taxon>
        <taxon>Stramenopiles</taxon>
        <taxon>Oomycota</taxon>
        <taxon>Peronosporomycetes</taxon>
        <taxon>Peronosporales</taxon>
        <taxon>Peronosporaceae</taxon>
        <taxon>Phytophthora</taxon>
    </lineage>
</organism>
<dbReference type="Proteomes" id="UP000053864">
    <property type="component" value="Unassembled WGS sequence"/>
</dbReference>
<dbReference type="VEuPathDB" id="FungiDB:PPTG_05420"/>
<evidence type="ECO:0000313" key="3">
    <source>
        <dbReference type="EMBL" id="ETL81133.1"/>
    </source>
</evidence>
<gene>
    <name evidence="1" type="ORF">L915_18748</name>
    <name evidence="2" type="ORF">L916_18650</name>
    <name evidence="3" type="ORF">L917_18473</name>
</gene>
<dbReference type="EMBL" id="KI689046">
    <property type="protein sequence ID" value="ETK74462.1"/>
    <property type="molecule type" value="Genomic_DNA"/>
</dbReference>
<dbReference type="AlphaFoldDB" id="W2I168"/>
<evidence type="ECO:0000313" key="1">
    <source>
        <dbReference type="EMBL" id="ETK74462.1"/>
    </source>
</evidence>
<dbReference type="Proteomes" id="UP000053236">
    <property type="component" value="Unassembled WGS sequence"/>
</dbReference>
<reference evidence="2" key="3">
    <citation type="submission" date="2013-11" db="EMBL/GenBank/DDBJ databases">
        <title>The Genome Sequence of Phytophthora parasitica CJ05E6.</title>
        <authorList>
            <consortium name="The Broad Institute Genomics Platform"/>
            <person name="Russ C."/>
            <person name="Tyler B."/>
            <person name="Panabieres F."/>
            <person name="Shan W."/>
            <person name="Tripathy S."/>
            <person name="Grunwald N."/>
            <person name="Machado M."/>
            <person name="Johnson C.S."/>
            <person name="Arredondo F."/>
            <person name="Hong C."/>
            <person name="Coffey M."/>
            <person name="Young S.K."/>
            <person name="Zeng Q."/>
            <person name="Gargeya S."/>
            <person name="Fitzgerald M."/>
            <person name="Abouelleil A."/>
            <person name="Alvarado L."/>
            <person name="Chapman S.B."/>
            <person name="Gainer-Dewar J."/>
            <person name="Goldberg J."/>
            <person name="Griggs A."/>
            <person name="Gujja S."/>
            <person name="Hansen M."/>
            <person name="Howarth C."/>
            <person name="Imamovic A."/>
            <person name="Ireland A."/>
            <person name="Larimer J."/>
            <person name="McCowan C."/>
            <person name="Murphy C."/>
            <person name="Pearson M."/>
            <person name="Poon T.W."/>
            <person name="Priest M."/>
            <person name="Roberts A."/>
            <person name="Saif S."/>
            <person name="Shea T."/>
            <person name="Sykes S."/>
            <person name="Wortman J."/>
            <person name="Nusbaum C."/>
            <person name="Birren B."/>
        </authorList>
    </citation>
    <scope>NUCLEOTIDE SEQUENCE [LARGE SCALE GENOMIC DNA]</scope>
    <source>
        <strain evidence="2">CJ05E6</strain>
    </source>
</reference>
<dbReference type="EMBL" id="KI675846">
    <property type="protein sequence ID" value="ETL27886.1"/>
    <property type="molecule type" value="Genomic_DNA"/>
</dbReference>
<protein>
    <submittedName>
        <fullName evidence="2">Uncharacterized protein</fullName>
    </submittedName>
</protein>
<evidence type="ECO:0000313" key="2">
    <source>
        <dbReference type="EMBL" id="ETL27886.1"/>
    </source>
</evidence>
<proteinExistence type="predicted"/>